<evidence type="ECO:0000313" key="3">
    <source>
        <dbReference type="EMBL" id="GAS90484.1"/>
    </source>
</evidence>
<protein>
    <submittedName>
        <fullName evidence="3">Bifunctional DNA primase/polymerase domain protein</fullName>
    </submittedName>
</protein>
<dbReference type="InterPro" id="IPR015330">
    <property type="entry name" value="DNA_primase/pol_bifunc_N"/>
</dbReference>
<name>A0A124E0G8_9MYCO</name>
<sequence>MSPKENEADSTGKGADRATELTALLGDAPADATDHEAVGKFIRRLAEAGCAVLFIVPGSKLPADMRTPQRRNADDRAAQEAAREAGRRDWKQVRSPAGLALATTDVDTLDGCLARYVKVFASRYPDGVPVNLAVEVGGSGLVVVDCDTAAQMERWFGVAEVDPDTAPTVRSPGQIGPDGTMVHSDGGHYWFVVPDGVELPDNPGAMTWAGDDDGFAVLWNRRYALIPPSVRAEGPYTVTGEVYGLPDWLAEAMTDAGRLRAERADRSRAGLGGGDSVQKWGAQTTWAEILAATEWTPTGKTDGCGCETWTAPGTHASTKSATAHEPGCAFNDSPDPHLQVWTDHDADPFEEWRRGGEASFPVSRLQAVTSIHYDNNLGAAMAALSDAHDTLALDDAAEVAFLDTYRKAKAESADVGDETDAGPGGGLFVDVGALLRGGGAPKAVPSVLTRSDGKCLFYRGKTNLLFGDPETAKTWIALAAGAEELCSGGRFVFIDMDHNGVDTTIERLRMMGVPTELLADPSRFLYVEPEDKEHLGKVIGYLERWSPGVALLDSVGELLPLMGLNSNSNDEVTTAFNFTAGALAKAGAAVVLIDHLAKNADSRRLGPVGAYGKTRIFNGAMVRVFRVEQFTPGEGGVSSLWVHKDRPGAVRRETAPPDSDDADDAEIKRDNLRRWGVFKMTSTPVHDAEGVLVRDAEGYAAESLSWTIRPPKGLHGAPGGVDMPDPRKGGRPKGGKTVDGSAEYIAEDSRVYRLLVEAQRDGKFDKKPSIKAALQTIEVTDNPAPRAAAKRWLGNGCPDSFGPRDEAC</sequence>
<dbReference type="SMART" id="SM00943">
    <property type="entry name" value="Prim-Pol"/>
    <property type="match status" value="1"/>
</dbReference>
<dbReference type="OrthoDB" id="4412965at2"/>
<accession>A0A124E0G8</accession>
<gene>
    <name evidence="3" type="ORF">RMCB_4580</name>
</gene>
<dbReference type="AlphaFoldDB" id="A0A124E0G8"/>
<dbReference type="Proteomes" id="UP000069620">
    <property type="component" value="Unassembled WGS sequence"/>
</dbReference>
<organism evidence="3 4">
    <name type="scientific">Mycolicibacterium brisbanense</name>
    <dbReference type="NCBI Taxonomy" id="146020"/>
    <lineage>
        <taxon>Bacteria</taxon>
        <taxon>Bacillati</taxon>
        <taxon>Actinomycetota</taxon>
        <taxon>Actinomycetes</taxon>
        <taxon>Mycobacteriales</taxon>
        <taxon>Mycobacteriaceae</taxon>
        <taxon>Mycolicibacterium</taxon>
    </lineage>
</organism>
<dbReference type="SUPFAM" id="SSF56747">
    <property type="entry name" value="Prim-pol domain"/>
    <property type="match status" value="1"/>
</dbReference>
<feature type="region of interest" description="Disordered" evidence="1">
    <location>
        <begin position="63"/>
        <end position="90"/>
    </location>
</feature>
<dbReference type="EMBL" id="BCSX01000040">
    <property type="protein sequence ID" value="GAS90484.1"/>
    <property type="molecule type" value="Genomic_DNA"/>
</dbReference>
<evidence type="ECO:0000313" key="4">
    <source>
        <dbReference type="Proteomes" id="UP000069620"/>
    </source>
</evidence>
<evidence type="ECO:0000259" key="2">
    <source>
        <dbReference type="SMART" id="SM00943"/>
    </source>
</evidence>
<dbReference type="SUPFAM" id="SSF52540">
    <property type="entry name" value="P-loop containing nucleoside triphosphate hydrolases"/>
    <property type="match status" value="1"/>
</dbReference>
<proteinExistence type="predicted"/>
<comment type="caution">
    <text evidence="3">The sequence shown here is derived from an EMBL/GenBank/DDBJ whole genome shotgun (WGS) entry which is preliminary data.</text>
</comment>
<feature type="region of interest" description="Disordered" evidence="1">
    <location>
        <begin position="710"/>
        <end position="739"/>
    </location>
</feature>
<feature type="compositionally biased region" description="Basic and acidic residues" evidence="1">
    <location>
        <begin position="71"/>
        <end position="90"/>
    </location>
</feature>
<reference evidence="4" key="1">
    <citation type="journal article" date="2016" name="Genome Announc.">
        <title>Draft Genome Sequences of Five Rapidly Growing Mycobacterium Species, M. thermoresistibile, M. fortuitum subsp. acetamidolyticum, M. canariasense, M. brisbanense, and M. novocastrense.</title>
        <authorList>
            <person name="Katahira K."/>
            <person name="Ogura Y."/>
            <person name="Gotoh Y."/>
            <person name="Hayashi T."/>
        </authorList>
    </citation>
    <scope>NUCLEOTIDE SEQUENCE [LARGE SCALE GENOMIC DNA]</scope>
    <source>
        <strain evidence="4">JCM15654</strain>
    </source>
</reference>
<dbReference type="Pfam" id="PF09250">
    <property type="entry name" value="Prim-Pol"/>
    <property type="match status" value="1"/>
</dbReference>
<reference evidence="4" key="2">
    <citation type="submission" date="2016-02" db="EMBL/GenBank/DDBJ databases">
        <title>Draft genome sequence of five rapidly growing Mycobacterium species.</title>
        <authorList>
            <person name="Katahira K."/>
            <person name="Gotou Y."/>
            <person name="Iida K."/>
            <person name="Ogura Y."/>
            <person name="Hayashi T."/>
        </authorList>
    </citation>
    <scope>NUCLEOTIDE SEQUENCE [LARGE SCALE GENOMIC DNA]</scope>
    <source>
        <strain evidence="4">JCM15654</strain>
    </source>
</reference>
<feature type="domain" description="DNA primase/polymerase bifunctional N-terminal" evidence="2">
    <location>
        <begin position="42"/>
        <end position="249"/>
    </location>
</feature>
<keyword evidence="4" id="KW-1185">Reference proteome</keyword>
<feature type="region of interest" description="Disordered" evidence="1">
    <location>
        <begin position="1"/>
        <end position="22"/>
    </location>
</feature>
<dbReference type="STRING" id="146020.RMCB_4580"/>
<dbReference type="InterPro" id="IPR027417">
    <property type="entry name" value="P-loop_NTPase"/>
</dbReference>
<dbReference type="RefSeq" id="WP_062830618.1">
    <property type="nucleotide sequence ID" value="NZ_BCSX01000040.1"/>
</dbReference>
<evidence type="ECO:0000256" key="1">
    <source>
        <dbReference type="SAM" id="MobiDB-lite"/>
    </source>
</evidence>
<dbReference type="Gene3D" id="3.40.50.300">
    <property type="entry name" value="P-loop containing nucleotide triphosphate hydrolases"/>
    <property type="match status" value="1"/>
</dbReference>